<name>A0AAW1QEM5_9CHLO</name>
<accession>A0AAW1QEM5</accession>
<evidence type="ECO:0000256" key="1">
    <source>
        <dbReference type="SAM" id="MobiDB-lite"/>
    </source>
</evidence>
<comment type="caution">
    <text evidence="2">The sequence shown here is derived from an EMBL/GenBank/DDBJ whole genome shotgun (WGS) entry which is preliminary data.</text>
</comment>
<keyword evidence="3" id="KW-1185">Reference proteome</keyword>
<dbReference type="Proteomes" id="UP001489004">
    <property type="component" value="Unassembled WGS sequence"/>
</dbReference>
<evidence type="ECO:0000313" key="2">
    <source>
        <dbReference type="EMBL" id="KAK9819854.1"/>
    </source>
</evidence>
<reference evidence="2 3" key="1">
    <citation type="journal article" date="2024" name="Nat. Commun.">
        <title>Phylogenomics reveals the evolutionary origins of lichenization in chlorophyte algae.</title>
        <authorList>
            <person name="Puginier C."/>
            <person name="Libourel C."/>
            <person name="Otte J."/>
            <person name="Skaloud P."/>
            <person name="Haon M."/>
            <person name="Grisel S."/>
            <person name="Petersen M."/>
            <person name="Berrin J.G."/>
            <person name="Delaux P.M."/>
            <person name="Dal Grande F."/>
            <person name="Keller J."/>
        </authorList>
    </citation>
    <scope>NUCLEOTIDE SEQUENCE [LARGE SCALE GENOMIC DNA]</scope>
    <source>
        <strain evidence="2 3">SAG 2043</strain>
    </source>
</reference>
<proteinExistence type="predicted"/>
<organism evidence="2 3">
    <name type="scientific">[Myrmecia] bisecta</name>
    <dbReference type="NCBI Taxonomy" id="41462"/>
    <lineage>
        <taxon>Eukaryota</taxon>
        <taxon>Viridiplantae</taxon>
        <taxon>Chlorophyta</taxon>
        <taxon>core chlorophytes</taxon>
        <taxon>Trebouxiophyceae</taxon>
        <taxon>Trebouxiales</taxon>
        <taxon>Trebouxiaceae</taxon>
        <taxon>Myrmecia</taxon>
    </lineage>
</organism>
<protein>
    <submittedName>
        <fullName evidence="2">Uncharacterized protein</fullName>
    </submittedName>
</protein>
<sequence>MGKKRRNRSAQNAMEVEEAAKSAGPWMSGVKLSGADATEAAGSSAAMDTTEGLPMLQPEQPGLSHLSMKGKVIAKRGNRTRMQKKRKNLKLAKALAVVDKRDTRTHKVGLHKQFKKETKTLWLNESNKLWSAEANA</sequence>
<gene>
    <name evidence="2" type="ORF">WJX72_003317</name>
</gene>
<evidence type="ECO:0000313" key="3">
    <source>
        <dbReference type="Proteomes" id="UP001489004"/>
    </source>
</evidence>
<dbReference type="AlphaFoldDB" id="A0AAW1QEM5"/>
<feature type="compositionally biased region" description="Low complexity" evidence="1">
    <location>
        <begin position="33"/>
        <end position="46"/>
    </location>
</feature>
<dbReference type="EMBL" id="JALJOR010000003">
    <property type="protein sequence ID" value="KAK9819854.1"/>
    <property type="molecule type" value="Genomic_DNA"/>
</dbReference>
<feature type="region of interest" description="Disordered" evidence="1">
    <location>
        <begin position="1"/>
        <end position="68"/>
    </location>
</feature>